<keyword evidence="8" id="KW-1185">Reference proteome</keyword>
<evidence type="ECO:0000256" key="5">
    <source>
        <dbReference type="ARBA" id="ARBA00023163"/>
    </source>
</evidence>
<reference evidence="7 8" key="1">
    <citation type="submission" date="2017-06" db="EMBL/GenBank/DDBJ databases">
        <authorList>
            <consortium name="Pathogen Informatics"/>
        </authorList>
    </citation>
    <scope>NUCLEOTIDE SEQUENCE [LARGE SCALE GENOMIC DNA]</scope>
    <source>
        <strain evidence="7 8">NCTC13161</strain>
    </source>
</reference>
<name>A0A239SPY5_9BURK</name>
<dbReference type="KEGG" id="pspu:NA29_21305"/>
<evidence type="ECO:0000313" key="8">
    <source>
        <dbReference type="Proteomes" id="UP000215126"/>
    </source>
</evidence>
<dbReference type="InterPro" id="IPR036388">
    <property type="entry name" value="WH-like_DNA-bd_sf"/>
</dbReference>
<dbReference type="FunFam" id="1.10.10.10:FF:000001">
    <property type="entry name" value="LysR family transcriptional regulator"/>
    <property type="match status" value="1"/>
</dbReference>
<dbReference type="Proteomes" id="UP000215126">
    <property type="component" value="Chromosome 1"/>
</dbReference>
<sequence>MDGRQLKAFIAVFEERNITGAARRLHLSQPALSGTIKSLEDLLGTQLFLREARGVAVTEAARILYPQARRILSQTESMTRQFRQSGHVSGIDIGIEADIAAQDVARFLGLAQQAVPALFVSLLDGCKGDARLSTEDARCEDELFLPLFVEPYVLAIPEGRDADALQWIVCPTHPTHQRLLPYYGAAAGTPAAHAETLGLALSLVAAGLGACVAPESLARGGAGIAVRSIDGFEMSRRVGLCYAVQALDKPVLAMLVEQLRANASAVSALA</sequence>
<evidence type="ECO:0000256" key="4">
    <source>
        <dbReference type="ARBA" id="ARBA00023159"/>
    </source>
</evidence>
<dbReference type="AlphaFoldDB" id="A0A239SPY5"/>
<keyword evidence="4" id="KW-0010">Activator</keyword>
<feature type="domain" description="HTH lysR-type" evidence="6">
    <location>
        <begin position="1"/>
        <end position="58"/>
    </location>
</feature>
<dbReference type="GeneID" id="88096049"/>
<dbReference type="OrthoDB" id="9067838at2"/>
<evidence type="ECO:0000256" key="3">
    <source>
        <dbReference type="ARBA" id="ARBA00023125"/>
    </source>
</evidence>
<dbReference type="SUPFAM" id="SSF53850">
    <property type="entry name" value="Periplasmic binding protein-like II"/>
    <property type="match status" value="1"/>
</dbReference>
<dbReference type="PROSITE" id="PS50931">
    <property type="entry name" value="HTH_LYSR"/>
    <property type="match status" value="1"/>
</dbReference>
<accession>A0A239SPY5</accession>
<organism evidence="7 8">
    <name type="scientific">Pandoraea sputorum</name>
    <dbReference type="NCBI Taxonomy" id="93222"/>
    <lineage>
        <taxon>Bacteria</taxon>
        <taxon>Pseudomonadati</taxon>
        <taxon>Pseudomonadota</taxon>
        <taxon>Betaproteobacteria</taxon>
        <taxon>Burkholderiales</taxon>
        <taxon>Burkholderiaceae</taxon>
        <taxon>Pandoraea</taxon>
    </lineage>
</organism>
<dbReference type="Gene3D" id="1.10.10.10">
    <property type="entry name" value="Winged helix-like DNA-binding domain superfamily/Winged helix DNA-binding domain"/>
    <property type="match status" value="1"/>
</dbReference>
<dbReference type="PANTHER" id="PTHR30346:SF26">
    <property type="entry name" value="HYDROGEN PEROXIDE-INDUCIBLE GENES ACTIVATOR"/>
    <property type="match status" value="1"/>
</dbReference>
<gene>
    <name evidence="7" type="primary">tfdS_1</name>
    <name evidence="7" type="ORF">SAMEA4530655_03440</name>
</gene>
<evidence type="ECO:0000259" key="6">
    <source>
        <dbReference type="PROSITE" id="PS50931"/>
    </source>
</evidence>
<dbReference type="Pfam" id="PF03466">
    <property type="entry name" value="LysR_substrate"/>
    <property type="match status" value="1"/>
</dbReference>
<proteinExistence type="inferred from homology"/>
<dbReference type="SUPFAM" id="SSF46785">
    <property type="entry name" value="Winged helix' DNA-binding domain"/>
    <property type="match status" value="1"/>
</dbReference>
<dbReference type="GO" id="GO:0003700">
    <property type="term" value="F:DNA-binding transcription factor activity"/>
    <property type="evidence" value="ECO:0007669"/>
    <property type="project" value="InterPro"/>
</dbReference>
<protein>
    <submittedName>
        <fullName evidence="7">HTH-type transcriptional regulator tfdS</fullName>
    </submittedName>
</protein>
<dbReference type="GO" id="GO:0003677">
    <property type="term" value="F:DNA binding"/>
    <property type="evidence" value="ECO:0007669"/>
    <property type="project" value="UniProtKB-KW"/>
</dbReference>
<dbReference type="EMBL" id="LT906435">
    <property type="protein sequence ID" value="SNU86693.1"/>
    <property type="molecule type" value="Genomic_DNA"/>
</dbReference>
<keyword evidence="3" id="KW-0238">DNA-binding</keyword>
<dbReference type="Gene3D" id="3.40.190.10">
    <property type="entry name" value="Periplasmic binding protein-like II"/>
    <property type="match status" value="2"/>
</dbReference>
<evidence type="ECO:0000256" key="1">
    <source>
        <dbReference type="ARBA" id="ARBA00009437"/>
    </source>
</evidence>
<evidence type="ECO:0000256" key="2">
    <source>
        <dbReference type="ARBA" id="ARBA00023015"/>
    </source>
</evidence>
<dbReference type="PANTHER" id="PTHR30346">
    <property type="entry name" value="TRANSCRIPTIONAL DUAL REGULATOR HCAR-RELATED"/>
    <property type="match status" value="1"/>
</dbReference>
<dbReference type="InterPro" id="IPR005119">
    <property type="entry name" value="LysR_subst-bd"/>
</dbReference>
<evidence type="ECO:0000313" key="7">
    <source>
        <dbReference type="EMBL" id="SNU86693.1"/>
    </source>
</evidence>
<keyword evidence="5" id="KW-0804">Transcription</keyword>
<dbReference type="InterPro" id="IPR000847">
    <property type="entry name" value="LysR_HTH_N"/>
</dbReference>
<dbReference type="STRING" id="93222.NA29_21305"/>
<dbReference type="InterPro" id="IPR036390">
    <property type="entry name" value="WH_DNA-bd_sf"/>
</dbReference>
<dbReference type="Pfam" id="PF00126">
    <property type="entry name" value="HTH_1"/>
    <property type="match status" value="1"/>
</dbReference>
<keyword evidence="2" id="KW-0805">Transcription regulation</keyword>
<dbReference type="PRINTS" id="PR00039">
    <property type="entry name" value="HTHLYSR"/>
</dbReference>
<comment type="similarity">
    <text evidence="1">Belongs to the LysR transcriptional regulatory family.</text>
</comment>
<dbReference type="RefSeq" id="WP_039403872.1">
    <property type="nucleotide sequence ID" value="NZ_CABPRX010000008.1"/>
</dbReference>
<dbReference type="GO" id="GO:0032993">
    <property type="term" value="C:protein-DNA complex"/>
    <property type="evidence" value="ECO:0007669"/>
    <property type="project" value="TreeGrafter"/>
</dbReference>